<dbReference type="AlphaFoldDB" id="A0A1A9VL42"/>
<sequence length="105" mass="12254">MFWKSIIVNVALEGFLLLITIPLTSPEVYDQLNLIMISRYHMISYADMQLKKKPKMTPRPQQHKKQRRLLFSQNITQTTSFLIVDSHVLPLFLTDITLHDVAISE</sequence>
<evidence type="ECO:0000256" key="1">
    <source>
        <dbReference type="SAM" id="SignalP"/>
    </source>
</evidence>
<evidence type="ECO:0000313" key="3">
    <source>
        <dbReference type="Proteomes" id="UP000078200"/>
    </source>
</evidence>
<reference evidence="2" key="1">
    <citation type="submission" date="2020-05" db="UniProtKB">
        <authorList>
            <consortium name="EnsemblMetazoa"/>
        </authorList>
    </citation>
    <scope>IDENTIFICATION</scope>
    <source>
        <strain evidence="2">TTRI</strain>
    </source>
</reference>
<organism evidence="2 3">
    <name type="scientific">Glossina austeni</name>
    <name type="common">Savannah tsetse fly</name>
    <dbReference type="NCBI Taxonomy" id="7395"/>
    <lineage>
        <taxon>Eukaryota</taxon>
        <taxon>Metazoa</taxon>
        <taxon>Ecdysozoa</taxon>
        <taxon>Arthropoda</taxon>
        <taxon>Hexapoda</taxon>
        <taxon>Insecta</taxon>
        <taxon>Pterygota</taxon>
        <taxon>Neoptera</taxon>
        <taxon>Endopterygota</taxon>
        <taxon>Diptera</taxon>
        <taxon>Brachycera</taxon>
        <taxon>Muscomorpha</taxon>
        <taxon>Hippoboscoidea</taxon>
        <taxon>Glossinidae</taxon>
        <taxon>Glossina</taxon>
    </lineage>
</organism>
<evidence type="ECO:0000313" key="2">
    <source>
        <dbReference type="EnsemblMetazoa" id="GAUT040274-PA"/>
    </source>
</evidence>
<keyword evidence="3" id="KW-1185">Reference proteome</keyword>
<name>A0A1A9VL42_GLOAU</name>
<dbReference type="EnsemblMetazoa" id="GAUT040274-RA">
    <property type="protein sequence ID" value="GAUT040274-PA"/>
    <property type="gene ID" value="GAUT040274"/>
</dbReference>
<accession>A0A1A9VL42</accession>
<feature type="chain" id="PRO_5008399460" evidence="1">
    <location>
        <begin position="27"/>
        <end position="105"/>
    </location>
</feature>
<feature type="signal peptide" evidence="1">
    <location>
        <begin position="1"/>
        <end position="26"/>
    </location>
</feature>
<dbReference type="VEuPathDB" id="VectorBase:GAUT040274"/>
<proteinExistence type="predicted"/>
<protein>
    <submittedName>
        <fullName evidence="2">Uncharacterized protein</fullName>
    </submittedName>
</protein>
<keyword evidence="1" id="KW-0732">Signal</keyword>
<dbReference type="Proteomes" id="UP000078200">
    <property type="component" value="Unassembled WGS sequence"/>
</dbReference>